<organism evidence="5 6">
    <name type="scientific">Senna tora</name>
    <dbReference type="NCBI Taxonomy" id="362788"/>
    <lineage>
        <taxon>Eukaryota</taxon>
        <taxon>Viridiplantae</taxon>
        <taxon>Streptophyta</taxon>
        <taxon>Embryophyta</taxon>
        <taxon>Tracheophyta</taxon>
        <taxon>Spermatophyta</taxon>
        <taxon>Magnoliopsida</taxon>
        <taxon>eudicotyledons</taxon>
        <taxon>Gunneridae</taxon>
        <taxon>Pentapetalae</taxon>
        <taxon>rosids</taxon>
        <taxon>fabids</taxon>
        <taxon>Fabales</taxon>
        <taxon>Fabaceae</taxon>
        <taxon>Caesalpinioideae</taxon>
        <taxon>Cassia clade</taxon>
        <taxon>Senna</taxon>
    </lineage>
</organism>
<keyword evidence="2 3" id="KW-0808">Transferase</keyword>
<dbReference type="GO" id="GO:0008194">
    <property type="term" value="F:UDP-glycosyltransferase activity"/>
    <property type="evidence" value="ECO:0007669"/>
    <property type="project" value="InterPro"/>
</dbReference>
<dbReference type="AlphaFoldDB" id="A0A834WE82"/>
<sequence length="466" mass="51641">MEKTTHIAIVPSPLYSHLVSSLELSKRILHLNPNFHVTCIIPILESLPSAFIPNLHSLPSNLTTIFLPPISKDDMPPSAKVVVKIQLTLTKSMPSILQLLNSFTSNNTPLAALIADPFSFQVLNFAKTLNTLSFIFLPSSAMIVSLLFHIPKLDQMLSGEFHQQSEGIHIPGCVPLHGSDLPDPLLDRSNRAYKEYLQRAKSFSQVDGVLVNSFLELEEGPARALIEQASDHDHPPVYLVGPLTQTKSNLDSECLRWLEKQPPRSVLYICFGAGGTLSQSQINELAFGLEKSGKRFLWVLRVPNDSIDVSLGASKKMNPLEFLPEGFLERTKEQGLVIPLWAPQISILSHGSTGGFMTNGGWNSILESVQYGVPLIAWPLFAEQRMNAVFLTDGLKVALRPKVNQNGMVDREEIGVVIRRLMEGEEGKEIYKRMNSLKDVVVNALKDDGSSTKALFDVAQRWKSFG</sequence>
<dbReference type="FunFam" id="3.40.50.2000:FF:000054">
    <property type="entry name" value="Glycosyltransferase"/>
    <property type="match status" value="1"/>
</dbReference>
<dbReference type="FunFam" id="3.40.50.2000:FF:000056">
    <property type="entry name" value="Glycosyltransferase"/>
    <property type="match status" value="1"/>
</dbReference>
<dbReference type="OrthoDB" id="5835829at2759"/>
<dbReference type="InterPro" id="IPR035595">
    <property type="entry name" value="UDP_glycos_trans_CS"/>
</dbReference>
<evidence type="ECO:0000256" key="2">
    <source>
        <dbReference type="ARBA" id="ARBA00022679"/>
    </source>
</evidence>
<reference evidence="5" key="1">
    <citation type="submission" date="2020-09" db="EMBL/GenBank/DDBJ databases">
        <title>Genome-Enabled Discovery of Anthraquinone Biosynthesis in Senna tora.</title>
        <authorList>
            <person name="Kang S.-H."/>
            <person name="Pandey R.P."/>
            <person name="Lee C.-M."/>
            <person name="Sim J.-S."/>
            <person name="Jeong J.-T."/>
            <person name="Choi B.-S."/>
            <person name="Jung M."/>
            <person name="Ginzburg D."/>
            <person name="Zhao K."/>
            <person name="Won S.Y."/>
            <person name="Oh T.-J."/>
            <person name="Yu Y."/>
            <person name="Kim N.-H."/>
            <person name="Lee O.R."/>
            <person name="Lee T.-H."/>
            <person name="Bashyal P."/>
            <person name="Kim T.-S."/>
            <person name="Lee W.-H."/>
            <person name="Kawkins C."/>
            <person name="Kim C.-K."/>
            <person name="Kim J.S."/>
            <person name="Ahn B.O."/>
            <person name="Rhee S.Y."/>
            <person name="Sohng J.K."/>
        </authorList>
    </citation>
    <scope>NUCLEOTIDE SEQUENCE</scope>
    <source>
        <tissue evidence="5">Leaf</tissue>
    </source>
</reference>
<dbReference type="PROSITE" id="PS00375">
    <property type="entry name" value="UDPGT"/>
    <property type="match status" value="1"/>
</dbReference>
<evidence type="ECO:0000256" key="4">
    <source>
        <dbReference type="RuleBase" id="RU362057"/>
    </source>
</evidence>
<dbReference type="PANTHER" id="PTHR48045:SF11">
    <property type="entry name" value="UDP-GLYCOSYLTRANSFERASE 72B1"/>
    <property type="match status" value="1"/>
</dbReference>
<dbReference type="InterPro" id="IPR002213">
    <property type="entry name" value="UDP_glucos_trans"/>
</dbReference>
<gene>
    <name evidence="5" type="ORF">G2W53_025480</name>
</gene>
<dbReference type="EMBL" id="JAAIUW010000008">
    <property type="protein sequence ID" value="KAF7820025.1"/>
    <property type="molecule type" value="Genomic_DNA"/>
</dbReference>
<dbReference type="SUPFAM" id="SSF53756">
    <property type="entry name" value="UDP-Glycosyltransferase/glycogen phosphorylase"/>
    <property type="match status" value="1"/>
</dbReference>
<dbReference type="Proteomes" id="UP000634136">
    <property type="component" value="Unassembled WGS sequence"/>
</dbReference>
<proteinExistence type="inferred from homology"/>
<comment type="similarity">
    <text evidence="1 3">Belongs to the UDP-glycosyltransferase family.</text>
</comment>
<dbReference type="CDD" id="cd03784">
    <property type="entry name" value="GT1_Gtf-like"/>
    <property type="match status" value="1"/>
</dbReference>
<keyword evidence="6" id="KW-1185">Reference proteome</keyword>
<comment type="caution">
    <text evidence="5">The sequence shown here is derived from an EMBL/GenBank/DDBJ whole genome shotgun (WGS) entry which is preliminary data.</text>
</comment>
<dbReference type="Gene3D" id="3.40.50.2000">
    <property type="entry name" value="Glycogen Phosphorylase B"/>
    <property type="match status" value="2"/>
</dbReference>
<dbReference type="EC" id="2.4.1.-" evidence="4"/>
<evidence type="ECO:0000313" key="6">
    <source>
        <dbReference type="Proteomes" id="UP000634136"/>
    </source>
</evidence>
<dbReference type="PANTHER" id="PTHR48045">
    <property type="entry name" value="UDP-GLYCOSYLTRANSFERASE 72B1"/>
    <property type="match status" value="1"/>
</dbReference>
<dbReference type="Pfam" id="PF00201">
    <property type="entry name" value="UDPGT"/>
    <property type="match status" value="1"/>
</dbReference>
<name>A0A834WE82_9FABA</name>
<accession>A0A834WE82</accession>
<keyword evidence="3" id="KW-0328">Glycosyltransferase</keyword>
<evidence type="ECO:0000256" key="3">
    <source>
        <dbReference type="RuleBase" id="RU003718"/>
    </source>
</evidence>
<evidence type="ECO:0000313" key="5">
    <source>
        <dbReference type="EMBL" id="KAF7820025.1"/>
    </source>
</evidence>
<protein>
    <recommendedName>
        <fullName evidence="4">Glycosyltransferase</fullName>
        <ecNumber evidence="4">2.4.1.-</ecNumber>
    </recommendedName>
</protein>
<evidence type="ECO:0000256" key="1">
    <source>
        <dbReference type="ARBA" id="ARBA00009995"/>
    </source>
</evidence>